<evidence type="ECO:0000259" key="1">
    <source>
        <dbReference type="Pfam" id="PF24209"/>
    </source>
</evidence>
<name>A0A2Z6R383_9GLOM</name>
<dbReference type="AlphaFoldDB" id="A0A2Z6R383"/>
<proteinExistence type="predicted"/>
<dbReference type="Pfam" id="PF24209">
    <property type="entry name" value="DUF7431"/>
    <property type="match status" value="1"/>
</dbReference>
<accession>A0A2Z6R383</accession>
<dbReference type="Proteomes" id="UP000247702">
    <property type="component" value="Unassembled WGS sequence"/>
</dbReference>
<gene>
    <name evidence="2" type="ORF">RclHR1_18680001</name>
</gene>
<evidence type="ECO:0000313" key="2">
    <source>
        <dbReference type="EMBL" id="GBB91401.1"/>
    </source>
</evidence>
<protein>
    <recommendedName>
        <fullName evidence="1">DUF7431 domain-containing protein</fullName>
    </recommendedName>
</protein>
<dbReference type="STRING" id="94130.A0A2Z6R383"/>
<feature type="domain" description="DUF7431" evidence="1">
    <location>
        <begin position="374"/>
        <end position="643"/>
    </location>
</feature>
<organism evidence="2 3">
    <name type="scientific">Rhizophagus clarus</name>
    <dbReference type="NCBI Taxonomy" id="94130"/>
    <lineage>
        <taxon>Eukaryota</taxon>
        <taxon>Fungi</taxon>
        <taxon>Fungi incertae sedis</taxon>
        <taxon>Mucoromycota</taxon>
        <taxon>Glomeromycotina</taxon>
        <taxon>Glomeromycetes</taxon>
        <taxon>Glomerales</taxon>
        <taxon>Glomeraceae</taxon>
        <taxon>Rhizophagus</taxon>
    </lineage>
</organism>
<comment type="caution">
    <text evidence="2">The sequence shown here is derived from an EMBL/GenBank/DDBJ whole genome shotgun (WGS) entry which is preliminary data.</text>
</comment>
<dbReference type="InterPro" id="IPR055854">
    <property type="entry name" value="DUF7431"/>
</dbReference>
<sequence>MKYNQLTNYLKMTSEEIIVFIKIVENSASLQKSILKKLNQNDSLSDIRKELENTVIDDMLLFSKRENNNKFGVLNNEEEKKFRLKEIIEVENGQNILYLERVYWKFLSKQHKLEYGRIMGFDGVKIAGRKAYMINECELDEINDGLKKSRLEFESDEDWMKKTNLFFDVDINMTNFVKFGLSIDCLRDKSFSKEIKSTYEYTEISKVSLKFSKADLKLTKEFKYDVIEAIKSNNSRESLEKIIEEYGQIIPTEIILGGRAYFNDVKKSSNNSVDISNNITGNIGFGLSNSNVGFNFNNSERTSKFYNFNHIGSLGGYHPDSENFKEEDWIKSLKNYQCWECIEFKSFISIYDLINDLLNENSHKTIYEILGSKILYTSTKECDYFLDKPERFRIFELKNYIPRDILQIIDDKKADVYATVFDTNKNSKDIFFNCQILRGPNTRPSIIIHGIQNEFRRCTYKLKIKIIVIGYDTDFNPTLPDTSVELIKNVYDPQNPCEFYSIPLKQKLHLLEKNVPFFGIPVLESLELNESLIIGHNFCSDDNKYKIDIFSYCLKKKCYVNLPKITFCTFIISNHPPSSSYRSLSFNFQLLKNPFIDLDTHSINPKLVSLYLLKDNDYKPIFLNQKIKQIKLKYLDCKCGKTCFICKNKKVKVSKKEVGCVMFDHKEK</sequence>
<dbReference type="EMBL" id="BEXD01000966">
    <property type="protein sequence ID" value="GBB91401.1"/>
    <property type="molecule type" value="Genomic_DNA"/>
</dbReference>
<reference evidence="2 3" key="1">
    <citation type="submission" date="2017-11" db="EMBL/GenBank/DDBJ databases">
        <title>The genome of Rhizophagus clarus HR1 reveals common genetic basis of auxotrophy among arbuscular mycorrhizal fungi.</title>
        <authorList>
            <person name="Kobayashi Y."/>
        </authorList>
    </citation>
    <scope>NUCLEOTIDE SEQUENCE [LARGE SCALE GENOMIC DNA]</scope>
    <source>
        <strain evidence="2 3">HR1</strain>
    </source>
</reference>
<evidence type="ECO:0000313" key="3">
    <source>
        <dbReference type="Proteomes" id="UP000247702"/>
    </source>
</evidence>
<keyword evidence="3" id="KW-1185">Reference proteome</keyword>